<dbReference type="PROSITE" id="PS00678">
    <property type="entry name" value="WD_REPEATS_1"/>
    <property type="match status" value="4"/>
</dbReference>
<evidence type="ECO:0000259" key="13">
    <source>
        <dbReference type="PROSITE" id="PS51501"/>
    </source>
</evidence>
<sequence length="419" mass="46385">MKRKGDELGLVPVAKKTRNEVVAVHSREKSVVQIPRTSNLQAPIMLLEGSLGEIYSIKFHPEGSYLASAGFDRQIYIWNVYGDCENVSLMSGHSGAIMELHFSTDGNTIVTGSTDSTIGLWDLESGSRVKRLKGHTSFINSCNVTRRGLLQVCSGSDDCSVRIWDPRKKNVCTSLNSTYPVTSVSFNDTAEQVFSGGIDNDIKVWDLRKQGVSYHLKGHTDTITGMSLSPDGSYLLSNSMDNTLRIWDVRPYAPQERCVKIITGHQHNFEKNLLGCAWSTDGSKVSAGSADRYVYIWDTTSRRVMYKLPGHNGSVNDVAFHPKEPIIASVCQTRNHHVISRIAYTKGVVIVECDGCHNDHLIADNLGWFTDLDGKRNIEEILAAKGETVKRIVAKGGYIEEDTNTTENKESTVLLPKSN</sequence>
<gene>
    <name evidence="14" type="ORF">ONE63_008925</name>
</gene>
<dbReference type="GO" id="GO:0000375">
    <property type="term" value="P:RNA splicing, via transesterification reactions"/>
    <property type="evidence" value="ECO:0007669"/>
    <property type="project" value="UniProtKB-ARBA"/>
</dbReference>
<keyword evidence="2 11" id="KW-0853">WD repeat</keyword>
<dbReference type="SUPFAM" id="SSF50978">
    <property type="entry name" value="WD40 repeat-like"/>
    <property type="match status" value="1"/>
</dbReference>
<evidence type="ECO:0000256" key="8">
    <source>
        <dbReference type="ARBA" id="ARBA00064268"/>
    </source>
</evidence>
<comment type="caution">
    <text evidence="14">The sequence shown here is derived from an EMBL/GenBank/DDBJ whole genome shotgun (WGS) entry which is preliminary data.</text>
</comment>
<dbReference type="CDD" id="cd00200">
    <property type="entry name" value="WD40"/>
    <property type="match status" value="1"/>
</dbReference>
<dbReference type="Pfam" id="PF00400">
    <property type="entry name" value="WD40"/>
    <property type="match status" value="6"/>
</dbReference>
<accession>A0AAV7XHX3</accession>
<feature type="repeat" description="WD" evidence="11">
    <location>
        <begin position="90"/>
        <end position="131"/>
    </location>
</feature>
<dbReference type="GO" id="GO:0008270">
    <property type="term" value="F:zinc ion binding"/>
    <property type="evidence" value="ECO:0007669"/>
    <property type="project" value="UniProtKB-KW"/>
</dbReference>
<name>A0AAV7XHX3_9NEOP</name>
<feature type="repeat" description="WD" evidence="11">
    <location>
        <begin position="216"/>
        <end position="250"/>
    </location>
</feature>
<dbReference type="AlphaFoldDB" id="A0AAV7XHX3"/>
<comment type="subunit">
    <text evidence="8">Component of the pre-catalytic and catalytic spliceosome complexes. Component of the postcatalytic spliceosome P complex. Part of the U5 snRNP complex. Interacts with PRPF8. Component of the U4/U6-U5 tri-snRNP complex composed of the U4, U6 and U5 snRNAs and at least PRPF3, PRPF4, PRPF6, PRPF8, PRPF31, SNRNP200, TXNL4A, WDR57, SNRNP40, DDX23, CD2BP2, PPIH, SNU13, EFTUD2, SART1 and USP39. Component of the minor spliceosome, which splices U12-type introns.</text>
</comment>
<keyword evidence="3" id="KW-0507">mRNA processing</keyword>
<dbReference type="InterPro" id="IPR001680">
    <property type="entry name" value="WD40_rpt"/>
</dbReference>
<dbReference type="InterPro" id="IPR020472">
    <property type="entry name" value="WD40_PAC1"/>
</dbReference>
<comment type="subcellular location">
    <subcellularLocation>
        <location evidence="1">Nucleus</location>
    </subcellularLocation>
</comment>
<evidence type="ECO:0000256" key="6">
    <source>
        <dbReference type="ARBA" id="ARBA00023242"/>
    </source>
</evidence>
<evidence type="ECO:0000256" key="9">
    <source>
        <dbReference type="ARBA" id="ARBA00073554"/>
    </source>
</evidence>
<dbReference type="GO" id="GO:0003723">
    <property type="term" value="F:RNA binding"/>
    <property type="evidence" value="ECO:0007669"/>
    <property type="project" value="TreeGrafter"/>
</dbReference>
<feature type="repeat" description="WD" evidence="11">
    <location>
        <begin position="277"/>
        <end position="307"/>
    </location>
</feature>
<feature type="domain" description="DNL-type" evidence="13">
    <location>
        <begin position="317"/>
        <end position="414"/>
    </location>
</feature>
<keyword evidence="6" id="KW-0539">Nucleus</keyword>
<dbReference type="PANTHER" id="PTHR44006:SF1">
    <property type="entry name" value="U5 SMALL NUCLEAR RIBONUCLEOPROTEIN 40 KDA PROTEIN"/>
    <property type="match status" value="1"/>
</dbReference>
<dbReference type="EMBL" id="JAPTSV010000007">
    <property type="protein sequence ID" value="KAJ1525715.1"/>
    <property type="molecule type" value="Genomic_DNA"/>
</dbReference>
<feature type="repeat" description="WD" evidence="11">
    <location>
        <begin position="132"/>
        <end position="165"/>
    </location>
</feature>
<evidence type="ECO:0000256" key="7">
    <source>
        <dbReference type="ARBA" id="ARBA00057342"/>
    </source>
</evidence>
<evidence type="ECO:0000256" key="3">
    <source>
        <dbReference type="ARBA" id="ARBA00022664"/>
    </source>
</evidence>
<dbReference type="PROSITE" id="PS50294">
    <property type="entry name" value="WD_REPEATS_REGION"/>
    <property type="match status" value="4"/>
</dbReference>
<dbReference type="InterPro" id="IPR019775">
    <property type="entry name" value="WD40_repeat_CS"/>
</dbReference>
<dbReference type="GO" id="GO:0006397">
    <property type="term" value="P:mRNA processing"/>
    <property type="evidence" value="ECO:0007669"/>
    <property type="project" value="UniProtKB-KW"/>
</dbReference>
<dbReference type="GO" id="GO:0005682">
    <property type="term" value="C:U5 snRNP"/>
    <property type="evidence" value="ECO:0007669"/>
    <property type="project" value="UniProtKB-ARBA"/>
</dbReference>
<keyword evidence="5" id="KW-0508">mRNA splicing</keyword>
<dbReference type="InterPro" id="IPR015943">
    <property type="entry name" value="WD40/YVTN_repeat-like_dom_sf"/>
</dbReference>
<evidence type="ECO:0000256" key="1">
    <source>
        <dbReference type="ARBA" id="ARBA00004123"/>
    </source>
</evidence>
<dbReference type="GO" id="GO:0071013">
    <property type="term" value="C:catalytic step 2 spliceosome"/>
    <property type="evidence" value="ECO:0007669"/>
    <property type="project" value="TreeGrafter"/>
</dbReference>
<dbReference type="PANTHER" id="PTHR44006">
    <property type="entry name" value="U5 SMALL NUCLEAR RIBONUCLEOPROTEIN 40 KDA PROTEIN"/>
    <property type="match status" value="1"/>
</dbReference>
<reference evidence="14" key="1">
    <citation type="submission" date="2022-12" db="EMBL/GenBank/DDBJ databases">
        <title>Chromosome-level genome assembly of the bean flower thrips Megalurothrips usitatus.</title>
        <authorList>
            <person name="Ma L."/>
            <person name="Liu Q."/>
            <person name="Li H."/>
            <person name="Cai W."/>
        </authorList>
    </citation>
    <scope>NUCLEOTIDE SEQUENCE</scope>
    <source>
        <strain evidence="14">Cailab_2022a</strain>
    </source>
</reference>
<keyword evidence="12" id="KW-0863">Zinc-finger</keyword>
<evidence type="ECO:0000256" key="12">
    <source>
        <dbReference type="PROSITE-ProRule" id="PRU00834"/>
    </source>
</evidence>
<dbReference type="InterPro" id="IPR007853">
    <property type="entry name" value="Znf_DNL-typ"/>
</dbReference>
<organism evidence="14 15">
    <name type="scientific">Megalurothrips usitatus</name>
    <name type="common">bean blossom thrips</name>
    <dbReference type="NCBI Taxonomy" id="439358"/>
    <lineage>
        <taxon>Eukaryota</taxon>
        <taxon>Metazoa</taxon>
        <taxon>Ecdysozoa</taxon>
        <taxon>Arthropoda</taxon>
        <taxon>Hexapoda</taxon>
        <taxon>Insecta</taxon>
        <taxon>Pterygota</taxon>
        <taxon>Neoptera</taxon>
        <taxon>Paraneoptera</taxon>
        <taxon>Thysanoptera</taxon>
        <taxon>Terebrantia</taxon>
        <taxon>Thripoidea</taxon>
        <taxon>Thripidae</taxon>
        <taxon>Megalurothrips</taxon>
    </lineage>
</organism>
<keyword evidence="15" id="KW-1185">Reference proteome</keyword>
<feature type="repeat" description="WD" evidence="11">
    <location>
        <begin position="181"/>
        <end position="208"/>
    </location>
</feature>
<dbReference type="PROSITE" id="PS51501">
    <property type="entry name" value="ZF_DNL"/>
    <property type="match status" value="1"/>
</dbReference>
<dbReference type="Gene3D" id="2.130.10.10">
    <property type="entry name" value="YVTN repeat-like/Quinoprotein amine dehydrogenase"/>
    <property type="match status" value="1"/>
</dbReference>
<dbReference type="PRINTS" id="PR00320">
    <property type="entry name" value="GPROTEINBRPT"/>
</dbReference>
<evidence type="ECO:0000256" key="2">
    <source>
        <dbReference type="ARBA" id="ARBA00022574"/>
    </source>
</evidence>
<protein>
    <recommendedName>
        <fullName evidence="9">U5 small nuclear ribonucleoprotein 40 kDa protein</fullName>
    </recommendedName>
    <alternativeName>
        <fullName evidence="10">WD repeat-containing protein 57</fullName>
    </alternativeName>
</protein>
<dbReference type="Pfam" id="PF05180">
    <property type="entry name" value="zf-DNL"/>
    <property type="match status" value="1"/>
</dbReference>
<feature type="repeat" description="WD" evidence="11">
    <location>
        <begin position="47"/>
        <end position="80"/>
    </location>
</feature>
<dbReference type="InterPro" id="IPR052234">
    <property type="entry name" value="U5_snRNP_Component"/>
</dbReference>
<keyword evidence="4" id="KW-0677">Repeat</keyword>
<evidence type="ECO:0000256" key="10">
    <source>
        <dbReference type="ARBA" id="ARBA00075772"/>
    </source>
</evidence>
<dbReference type="InterPro" id="IPR036322">
    <property type="entry name" value="WD40_repeat_dom_sf"/>
</dbReference>
<evidence type="ECO:0000256" key="4">
    <source>
        <dbReference type="ARBA" id="ARBA00022737"/>
    </source>
</evidence>
<comment type="function">
    <text evidence="7">Required for pre-mRNA splicing as component of the activated spliceosome. Component of the U5 small nuclear ribonucleoprotein (snRNP) complex and the U4/U6-U5 tri-snRNP complex, building blocks of the spliceosome. As a component of the minor spliceosome, involved in the splicing of U12-type introns in pre-mRNAs.</text>
</comment>
<evidence type="ECO:0000256" key="5">
    <source>
        <dbReference type="ARBA" id="ARBA00023187"/>
    </source>
</evidence>
<evidence type="ECO:0000313" key="15">
    <source>
        <dbReference type="Proteomes" id="UP001075354"/>
    </source>
</evidence>
<dbReference type="Proteomes" id="UP001075354">
    <property type="component" value="Chromosome 7"/>
</dbReference>
<proteinExistence type="predicted"/>
<dbReference type="SMART" id="SM00320">
    <property type="entry name" value="WD40"/>
    <property type="match status" value="7"/>
</dbReference>
<dbReference type="FunFam" id="2.130.10.10:FF:000229">
    <property type="entry name" value="Small nuclear ribonucleoprotein U5 subunit 40"/>
    <property type="match status" value="1"/>
</dbReference>
<keyword evidence="12" id="KW-0862">Zinc</keyword>
<keyword evidence="12" id="KW-0479">Metal-binding</keyword>
<dbReference type="PROSITE" id="PS50082">
    <property type="entry name" value="WD_REPEATS_2"/>
    <property type="match status" value="6"/>
</dbReference>
<evidence type="ECO:0000256" key="11">
    <source>
        <dbReference type="PROSITE-ProRule" id="PRU00221"/>
    </source>
</evidence>
<evidence type="ECO:0000313" key="14">
    <source>
        <dbReference type="EMBL" id="KAJ1525715.1"/>
    </source>
</evidence>